<name>A0A7J5B6Z4_9MICO</name>
<dbReference type="OrthoDB" id="4318869at2"/>
<accession>A0A7J5B6Z4</accession>
<organism evidence="1 2">
    <name type="scientific">Pseudoclavibacter terrae</name>
    <dbReference type="NCBI Taxonomy" id="1530195"/>
    <lineage>
        <taxon>Bacteria</taxon>
        <taxon>Bacillati</taxon>
        <taxon>Actinomycetota</taxon>
        <taxon>Actinomycetes</taxon>
        <taxon>Micrococcales</taxon>
        <taxon>Microbacteriaceae</taxon>
        <taxon>Pseudoclavibacter</taxon>
    </lineage>
</organism>
<sequence length="497" mass="54156">MPERDSRCFVQVRSQPSLGVETTTGATWVGVDQQVGHGSADALFELTAEQYVGELVWDSVEPGFVGECWSGKHDDLRLFDPRGGSWYPEQWVPARSRMFPPKVDGEIWHHVDALGEPLDSERATVSRALAGGTEDMAVDAGRVTSIRFMLNGDGAYPRPAGLIAGLGAGASRAQVAAVLGAPVGADSDVHVLEGDRVRLGYDAVGLTEVLLERPAAQPWPDGPMRLVLEMLGEPEGGCAWTRGVELLGEVRRRWAVSSGFPRRLLELHSGAEVQVQDAQVLSVRLRPSPASDVVLRATATPHVRRPHWPGTREETRRGFGAPLATTGRMELRRFGACDLLTEYSSAEADAAVTELTAVPVGVSVSHRIHRWRSGEFTMFLDALGRDEQHPLVLAVGRLDGVDLTFSAGRLARVEVGGTGSHAERFAAFVDGTPARPTRKELPFGVPTYVGEHDDLRDFEQGWIHVHARDGVHVTTIAVSLEPPEDIDVHLWLPHRDR</sequence>
<reference evidence="1 2" key="1">
    <citation type="submission" date="2019-09" db="EMBL/GenBank/DDBJ databases">
        <title>Phylogeny of genus Pseudoclavibacter and closely related genus.</title>
        <authorList>
            <person name="Li Y."/>
        </authorList>
    </citation>
    <scope>NUCLEOTIDE SEQUENCE [LARGE SCALE GENOMIC DNA]</scope>
    <source>
        <strain evidence="1 2">THG-MD12</strain>
    </source>
</reference>
<evidence type="ECO:0000313" key="2">
    <source>
        <dbReference type="Proteomes" id="UP000490386"/>
    </source>
</evidence>
<proteinExistence type="predicted"/>
<dbReference type="EMBL" id="WBJX01000001">
    <property type="protein sequence ID" value="KAB1639979.1"/>
    <property type="molecule type" value="Genomic_DNA"/>
</dbReference>
<protein>
    <submittedName>
        <fullName evidence="1">Uncharacterized protein</fullName>
    </submittedName>
</protein>
<dbReference type="Proteomes" id="UP000490386">
    <property type="component" value="Unassembled WGS sequence"/>
</dbReference>
<dbReference type="AlphaFoldDB" id="A0A7J5B6Z4"/>
<comment type="caution">
    <text evidence="1">The sequence shown here is derived from an EMBL/GenBank/DDBJ whole genome shotgun (WGS) entry which is preliminary data.</text>
</comment>
<evidence type="ECO:0000313" key="1">
    <source>
        <dbReference type="EMBL" id="KAB1639979.1"/>
    </source>
</evidence>
<keyword evidence="2" id="KW-1185">Reference proteome</keyword>
<gene>
    <name evidence="1" type="ORF">F8O03_04695</name>
</gene>